<sequence length="452" mass="53377">MTKPISEYLTFRGGKWVTQLFVETNDITKFNDVKFFYANIIDYIRIIMTLIAAYTITTDWHLLSAYLILGATYLDTIDGRVAHAYDQCSIFGCGIDWLADLLFGTGIFDFGITTTRKYPILNKNQTGFFIILDWSIPLNTYTKFGSFIWYVYYLYCILRILEYCYGYNKLISIINLFSIIQEQNLILILFLLNRYCLFISSLCHIWCELAYGIRMIQSWIEPTRKQEPAINEIIYEDVSKSYQGGFIHYKSVSNEYKNLIETSISKREVFWINLWKRTGNQIKQITYKNYYEIDKMVHILMEKYYHTNTVILDGYGYLLNPINSQRQAFHIDYNCDYSSLFIPLVPILADNSVQYINPSPFIDSDLFHEATKNYDKINVNLLLQNENYYTVRQCISNPFTVLKMDFRTIRRGISNQDTYHRLMFYISVIRKNSPNQTSIPDEQLIETIKKDL</sequence>
<evidence type="ECO:0000256" key="1">
    <source>
        <dbReference type="SAM" id="Phobius"/>
    </source>
</evidence>
<keyword evidence="1" id="KW-0472">Membrane</keyword>
<keyword evidence="1" id="KW-0812">Transmembrane</keyword>
<protein>
    <recommendedName>
        <fullName evidence="5">CDP-alcohol phosphatidyltransferase</fullName>
    </recommendedName>
</protein>
<accession>A0A815CBW8</accession>
<dbReference type="Proteomes" id="UP000663836">
    <property type="component" value="Unassembled WGS sequence"/>
</dbReference>
<keyword evidence="1" id="KW-1133">Transmembrane helix</keyword>
<dbReference type="Gene3D" id="1.20.120.1760">
    <property type="match status" value="1"/>
</dbReference>
<gene>
    <name evidence="3" type="ORF">JBS370_LOCUS7700</name>
    <name evidence="2" type="ORF">ZHD862_LOCUS27037</name>
</gene>
<dbReference type="GO" id="GO:0008654">
    <property type="term" value="P:phospholipid biosynthetic process"/>
    <property type="evidence" value="ECO:0007669"/>
    <property type="project" value="InterPro"/>
</dbReference>
<reference evidence="2" key="1">
    <citation type="submission" date="2021-02" db="EMBL/GenBank/DDBJ databases">
        <authorList>
            <person name="Nowell W R."/>
        </authorList>
    </citation>
    <scope>NUCLEOTIDE SEQUENCE</scope>
</reference>
<dbReference type="EMBL" id="CAJNOT010002088">
    <property type="protein sequence ID" value="CAF1283103.1"/>
    <property type="molecule type" value="Genomic_DNA"/>
</dbReference>
<organism evidence="2 4">
    <name type="scientific">Rotaria sordida</name>
    <dbReference type="NCBI Taxonomy" id="392033"/>
    <lineage>
        <taxon>Eukaryota</taxon>
        <taxon>Metazoa</taxon>
        <taxon>Spiralia</taxon>
        <taxon>Gnathifera</taxon>
        <taxon>Rotifera</taxon>
        <taxon>Eurotatoria</taxon>
        <taxon>Bdelloidea</taxon>
        <taxon>Philodinida</taxon>
        <taxon>Philodinidae</taxon>
        <taxon>Rotaria</taxon>
    </lineage>
</organism>
<dbReference type="InterPro" id="IPR043130">
    <property type="entry name" value="CDP-OH_PTrfase_TM_dom"/>
</dbReference>
<dbReference type="GO" id="GO:0016020">
    <property type="term" value="C:membrane"/>
    <property type="evidence" value="ECO:0007669"/>
    <property type="project" value="InterPro"/>
</dbReference>
<dbReference type="Proteomes" id="UP000663864">
    <property type="component" value="Unassembled WGS sequence"/>
</dbReference>
<proteinExistence type="predicted"/>
<evidence type="ECO:0000313" key="4">
    <source>
        <dbReference type="Proteomes" id="UP000663864"/>
    </source>
</evidence>
<evidence type="ECO:0000313" key="3">
    <source>
        <dbReference type="EMBL" id="CAF3673429.1"/>
    </source>
</evidence>
<dbReference type="EMBL" id="CAJOBD010000466">
    <property type="protein sequence ID" value="CAF3673429.1"/>
    <property type="molecule type" value="Genomic_DNA"/>
</dbReference>
<comment type="caution">
    <text evidence="2">The sequence shown here is derived from an EMBL/GenBank/DDBJ whole genome shotgun (WGS) entry which is preliminary data.</text>
</comment>
<feature type="transmembrane region" description="Helical" evidence="1">
    <location>
        <begin position="147"/>
        <end position="165"/>
    </location>
</feature>
<dbReference type="Pfam" id="PF01066">
    <property type="entry name" value="CDP-OH_P_transf"/>
    <property type="match status" value="1"/>
</dbReference>
<feature type="transmembrane region" description="Helical" evidence="1">
    <location>
        <begin position="35"/>
        <end position="56"/>
    </location>
</feature>
<dbReference type="AlphaFoldDB" id="A0A815CBW8"/>
<dbReference type="InterPro" id="IPR000462">
    <property type="entry name" value="CDP-OH_P_trans"/>
</dbReference>
<evidence type="ECO:0000313" key="2">
    <source>
        <dbReference type="EMBL" id="CAF1283103.1"/>
    </source>
</evidence>
<dbReference type="GO" id="GO:0016780">
    <property type="term" value="F:phosphotransferase activity, for other substituted phosphate groups"/>
    <property type="evidence" value="ECO:0007669"/>
    <property type="project" value="InterPro"/>
</dbReference>
<evidence type="ECO:0008006" key="5">
    <source>
        <dbReference type="Google" id="ProtNLM"/>
    </source>
</evidence>
<name>A0A815CBW8_9BILA</name>